<feature type="domain" description="R13L1/DRL21-like LRR repeat region" evidence="9">
    <location>
        <begin position="678"/>
        <end position="802"/>
    </location>
</feature>
<evidence type="ECO:0000256" key="4">
    <source>
        <dbReference type="ARBA" id="ARBA00022821"/>
    </source>
</evidence>
<keyword evidence="11" id="KW-1185">Reference proteome</keyword>
<keyword evidence="3" id="KW-0547">Nucleotide-binding</keyword>
<dbReference type="InterPro" id="IPR027417">
    <property type="entry name" value="P-loop_NTPase"/>
</dbReference>
<protein>
    <submittedName>
        <fullName evidence="10">Uncharacterized protein</fullName>
    </submittedName>
</protein>
<keyword evidence="4" id="KW-0611">Plant defense</keyword>
<dbReference type="Gene3D" id="3.80.10.10">
    <property type="entry name" value="Ribonuclease Inhibitor"/>
    <property type="match status" value="2"/>
</dbReference>
<dbReference type="Pfam" id="PF18052">
    <property type="entry name" value="Rx_N"/>
    <property type="match status" value="1"/>
</dbReference>
<dbReference type="PANTHER" id="PTHR36766:SF40">
    <property type="entry name" value="DISEASE RESISTANCE PROTEIN RGA3"/>
    <property type="match status" value="1"/>
</dbReference>
<dbReference type="FunFam" id="1.10.10.10:FF:000322">
    <property type="entry name" value="Probable disease resistance protein At1g63360"/>
    <property type="match status" value="1"/>
</dbReference>
<evidence type="ECO:0000256" key="3">
    <source>
        <dbReference type="ARBA" id="ARBA00022741"/>
    </source>
</evidence>
<dbReference type="GO" id="GO:0051707">
    <property type="term" value="P:response to other organism"/>
    <property type="evidence" value="ECO:0007669"/>
    <property type="project" value="UniProtKB-ARBA"/>
</dbReference>
<accession>A0AAV0ZAR7</accession>
<dbReference type="AlphaFoldDB" id="A0AAV0ZAR7"/>
<keyword evidence="5" id="KW-0067">ATP-binding</keyword>
<dbReference type="InterPro" id="IPR041118">
    <property type="entry name" value="Rx_N"/>
</dbReference>
<dbReference type="Pfam" id="PF00931">
    <property type="entry name" value="NB-ARC"/>
    <property type="match status" value="1"/>
</dbReference>
<dbReference type="InterPro" id="IPR036388">
    <property type="entry name" value="WH-like_DNA-bd_sf"/>
</dbReference>
<dbReference type="SUPFAM" id="SSF52540">
    <property type="entry name" value="P-loop containing nucleoside triphosphate hydrolases"/>
    <property type="match status" value="1"/>
</dbReference>
<evidence type="ECO:0000259" key="6">
    <source>
        <dbReference type="Pfam" id="PF00931"/>
    </source>
</evidence>
<keyword evidence="1" id="KW-0433">Leucine-rich repeat</keyword>
<dbReference type="GO" id="GO:0043531">
    <property type="term" value="F:ADP binding"/>
    <property type="evidence" value="ECO:0007669"/>
    <property type="project" value="InterPro"/>
</dbReference>
<feature type="domain" description="Disease resistance N-terminal" evidence="7">
    <location>
        <begin position="25"/>
        <end position="102"/>
    </location>
</feature>
<evidence type="ECO:0000313" key="10">
    <source>
        <dbReference type="EMBL" id="CAI8594348.1"/>
    </source>
</evidence>
<dbReference type="InterPro" id="IPR058922">
    <property type="entry name" value="WHD_DRP"/>
</dbReference>
<dbReference type="InterPro" id="IPR042197">
    <property type="entry name" value="Apaf_helical"/>
</dbReference>
<dbReference type="GO" id="GO:0005524">
    <property type="term" value="F:ATP binding"/>
    <property type="evidence" value="ECO:0007669"/>
    <property type="project" value="UniProtKB-KW"/>
</dbReference>
<dbReference type="PRINTS" id="PR00364">
    <property type="entry name" value="DISEASERSIST"/>
</dbReference>
<dbReference type="InterPro" id="IPR002182">
    <property type="entry name" value="NB-ARC"/>
</dbReference>
<feature type="domain" description="NB-ARC" evidence="6">
    <location>
        <begin position="170"/>
        <end position="341"/>
    </location>
</feature>
<dbReference type="SUPFAM" id="SSF52058">
    <property type="entry name" value="L domain-like"/>
    <property type="match status" value="2"/>
</dbReference>
<keyword evidence="2" id="KW-0677">Repeat</keyword>
<dbReference type="Gene3D" id="3.40.50.300">
    <property type="entry name" value="P-loop containing nucleotide triphosphate hydrolases"/>
    <property type="match status" value="1"/>
</dbReference>
<evidence type="ECO:0000256" key="2">
    <source>
        <dbReference type="ARBA" id="ARBA00022737"/>
    </source>
</evidence>
<dbReference type="Pfam" id="PF25019">
    <property type="entry name" value="LRR_R13L1-DRL21"/>
    <property type="match status" value="1"/>
</dbReference>
<evidence type="ECO:0000259" key="8">
    <source>
        <dbReference type="Pfam" id="PF23559"/>
    </source>
</evidence>
<dbReference type="EMBL" id="OX451735">
    <property type="protein sequence ID" value="CAI8594348.1"/>
    <property type="molecule type" value="Genomic_DNA"/>
</dbReference>
<dbReference type="PANTHER" id="PTHR36766">
    <property type="entry name" value="PLANT BROAD-SPECTRUM MILDEW RESISTANCE PROTEIN RPW8"/>
    <property type="match status" value="1"/>
</dbReference>
<dbReference type="InterPro" id="IPR056789">
    <property type="entry name" value="LRR_R13L1-DRL21"/>
</dbReference>
<evidence type="ECO:0000256" key="5">
    <source>
        <dbReference type="ARBA" id="ARBA00022840"/>
    </source>
</evidence>
<gene>
    <name evidence="10" type="ORF">VFH_I136920</name>
</gene>
<feature type="domain" description="Disease resistance protein winged helix" evidence="8">
    <location>
        <begin position="424"/>
        <end position="494"/>
    </location>
</feature>
<evidence type="ECO:0000259" key="7">
    <source>
        <dbReference type="Pfam" id="PF18052"/>
    </source>
</evidence>
<organism evidence="10 11">
    <name type="scientific">Vicia faba</name>
    <name type="common">Broad bean</name>
    <name type="synonym">Faba vulgaris</name>
    <dbReference type="NCBI Taxonomy" id="3906"/>
    <lineage>
        <taxon>Eukaryota</taxon>
        <taxon>Viridiplantae</taxon>
        <taxon>Streptophyta</taxon>
        <taxon>Embryophyta</taxon>
        <taxon>Tracheophyta</taxon>
        <taxon>Spermatophyta</taxon>
        <taxon>Magnoliopsida</taxon>
        <taxon>eudicotyledons</taxon>
        <taxon>Gunneridae</taxon>
        <taxon>Pentapetalae</taxon>
        <taxon>rosids</taxon>
        <taxon>fabids</taxon>
        <taxon>Fabales</taxon>
        <taxon>Fabaceae</taxon>
        <taxon>Papilionoideae</taxon>
        <taxon>50 kb inversion clade</taxon>
        <taxon>NPAAA clade</taxon>
        <taxon>Hologalegina</taxon>
        <taxon>IRL clade</taxon>
        <taxon>Fabeae</taxon>
        <taxon>Vicia</taxon>
    </lineage>
</organism>
<evidence type="ECO:0000259" key="9">
    <source>
        <dbReference type="Pfam" id="PF25019"/>
    </source>
</evidence>
<dbReference type="GO" id="GO:0006952">
    <property type="term" value="P:defense response"/>
    <property type="evidence" value="ECO:0007669"/>
    <property type="project" value="UniProtKB-KW"/>
</dbReference>
<reference evidence="10 11" key="1">
    <citation type="submission" date="2023-01" db="EMBL/GenBank/DDBJ databases">
        <authorList>
            <person name="Kreplak J."/>
        </authorList>
    </citation>
    <scope>NUCLEOTIDE SEQUENCE [LARGE SCALE GENOMIC DNA]</scope>
</reference>
<dbReference type="Proteomes" id="UP001157006">
    <property type="component" value="Chromosome 1S"/>
</dbReference>
<evidence type="ECO:0000256" key="1">
    <source>
        <dbReference type="ARBA" id="ARBA00022614"/>
    </source>
</evidence>
<dbReference type="Gene3D" id="1.10.10.10">
    <property type="entry name" value="Winged helix-like DNA-binding domain superfamily/Winged helix DNA-binding domain"/>
    <property type="match status" value="1"/>
</dbReference>
<proteinExistence type="predicted"/>
<dbReference type="Pfam" id="PF23559">
    <property type="entry name" value="WHD_DRP"/>
    <property type="match status" value="1"/>
</dbReference>
<dbReference type="InterPro" id="IPR032675">
    <property type="entry name" value="LRR_dom_sf"/>
</dbReference>
<sequence>MEAIVGGALLSASMEMLVKKVVSGEFLDLFRRTKLDVDLLEKLEITLLSLQSVLHDAEDKQIANPAVKKWLEMLQDAVFEADDLFDELNTEALRCQAEGGQVLNKFLSYFKRFNKKINSKLQKLFGRLEHLKDQNLGLKEGDSNCVWNATPTSPFLRDESAIYGRDDDRKKLKEFLLLEDGCDSGSKIGVISIVGMGGLGKTTLAKLLYNDPRVKEMFEVEGWAHIPKDFNVATITKTILESVTLDTSTDTNLLKLQVQLQQSLSNKKFLLVLDDMWYGNYVGWNSLIDIFNVGQNGSKIIITTRDERVVLPTLKYLCVHHLRSLEIEDSWSLLARHAFVETNYQQHPNLEIIGREIAKKCGGLPLAAVALGGILRTNLSQDHWNDVLNNSIWEHTNDEVQPALLLSYRFLPAFLKGCFAYCSIFPKNSILVKRRVVQLWIAEGLVPRPESEKNWEKVAEKYFDELVSRSLIRQRFLDHEESNFEMHDLINDLAMTVSSPYCTRLDNDKPIERVDKRVRHLSYNKSVYKPEDKFDELHGLKGLRTFLATHAISLELFSDLLSTMTQLHALELSCCINMVELPKSIGNLICLRYLDLSTTQIKRLPSETCKLYNLQTLLLSFTELIELPKDMGKLVKLRHLDIRGTKLKKMPAQISKLENLQTLSDFIVSSVKEVGLKIEDLGKYPHLSGSLCISQLENVTDPSHASQANLEMKMEIDELELVWSYITPLNSEIQNVVLECLRPSTNLKSLAIFGYGGDKLPNWLGDRSMICLQKMTLKNIPSLTFFPSDCLPKTLQSLNIDGCDSFTSFTLCSLPVLKILSIVCCKLLKSILIAEDASKQNLLFLRTIYIWKCNELESVSLIGLPIPNLTHLSVTRCEKLRSLPESIKTLTSLQYMEIVDLPNLQSFSIDELPISLRYLTIGKVGGIWWNTTWEHLTSLSMLDISGDDIVVGLMKTQVPFLPTNLVSLRIYGLEDVECLDGKWLQHLTSLHSLEICMSPKLKSLPEKGDLPSSLKQLHIMSCPLLEPNLKMKQGKEWLKISHTPEIYVDGQIID</sequence>
<name>A0AAV0ZAR7_VICFA</name>
<evidence type="ECO:0000313" key="11">
    <source>
        <dbReference type="Proteomes" id="UP001157006"/>
    </source>
</evidence>
<dbReference type="Gene3D" id="1.20.5.4130">
    <property type="match status" value="1"/>
</dbReference>
<dbReference type="Gene3D" id="1.10.8.430">
    <property type="entry name" value="Helical domain of apoptotic protease-activating factors"/>
    <property type="match status" value="1"/>
</dbReference>